<evidence type="ECO:0000256" key="3">
    <source>
        <dbReference type="ARBA" id="ARBA00022912"/>
    </source>
</evidence>
<dbReference type="PRINTS" id="PR00719">
    <property type="entry name" value="LMWPTPASE"/>
</dbReference>
<dbReference type="Gene3D" id="3.40.50.2300">
    <property type="match status" value="1"/>
</dbReference>
<feature type="domain" description="Phosphotyrosine protein phosphatase I" evidence="5">
    <location>
        <begin position="3"/>
        <end position="153"/>
    </location>
</feature>
<comment type="similarity">
    <text evidence="1">Belongs to the low molecular weight phosphotyrosine protein phosphatase family.</text>
</comment>
<reference evidence="6 7" key="1">
    <citation type="submission" date="2018-03" db="EMBL/GenBank/DDBJ databases">
        <title>Genomic Encyclopedia of Archaeal and Bacterial Type Strains, Phase II (KMG-II): from individual species to whole genera.</title>
        <authorList>
            <person name="Goeker M."/>
        </authorList>
    </citation>
    <scope>NUCLEOTIDE SEQUENCE [LARGE SCALE GENOMIC DNA]</scope>
    <source>
        <strain evidence="6 7">DSM 27267</strain>
    </source>
</reference>
<evidence type="ECO:0000256" key="2">
    <source>
        <dbReference type="ARBA" id="ARBA00022801"/>
    </source>
</evidence>
<evidence type="ECO:0000259" key="5">
    <source>
        <dbReference type="SMART" id="SM00226"/>
    </source>
</evidence>
<dbReference type="InterPro" id="IPR017867">
    <property type="entry name" value="Tyr_phospatase_low_mol_wt"/>
</dbReference>
<feature type="active site" description="Nucleophile" evidence="4">
    <location>
        <position position="9"/>
    </location>
</feature>
<evidence type="ECO:0000313" key="6">
    <source>
        <dbReference type="EMBL" id="PSK85135.1"/>
    </source>
</evidence>
<gene>
    <name evidence="6" type="ORF">CLV93_10187</name>
</gene>
<feature type="active site" description="Proton donor" evidence="4">
    <location>
        <position position="127"/>
    </location>
</feature>
<keyword evidence="2" id="KW-0378">Hydrolase</keyword>
<comment type="caution">
    <text evidence="6">The sequence shown here is derived from an EMBL/GenBank/DDBJ whole genome shotgun (WGS) entry which is preliminary data.</text>
</comment>
<feature type="active site" evidence="4">
    <location>
        <position position="15"/>
    </location>
</feature>
<sequence length="158" mass="17948">MKKQILFVCLGNICRSPSAEAVMNAYIDRKNLENEIECDSAGIIGYHEGEPADQRMQSHAIKRGYNLTSISRPVNPDVDFDRFDMVIGMDDQNIRDLQSLARNESDRKKIHKMTDFLEEFGYTSVPDPYYGGEEGFELVLDLLEDACNGLLKHIQNGK</sequence>
<dbReference type="InterPro" id="IPR036196">
    <property type="entry name" value="Ptyr_pPase_sf"/>
</dbReference>
<proteinExistence type="inferred from homology"/>
<accession>A0A2P8CJJ8</accession>
<dbReference type="CDD" id="cd16343">
    <property type="entry name" value="LMWPTP"/>
    <property type="match status" value="1"/>
</dbReference>
<organism evidence="6 7">
    <name type="scientific">Prolixibacter denitrificans</name>
    <dbReference type="NCBI Taxonomy" id="1541063"/>
    <lineage>
        <taxon>Bacteria</taxon>
        <taxon>Pseudomonadati</taxon>
        <taxon>Bacteroidota</taxon>
        <taxon>Bacteroidia</taxon>
        <taxon>Marinilabiliales</taxon>
        <taxon>Prolixibacteraceae</taxon>
        <taxon>Prolixibacter</taxon>
    </lineage>
</organism>
<dbReference type="SMART" id="SM00226">
    <property type="entry name" value="LMWPc"/>
    <property type="match status" value="1"/>
</dbReference>
<dbReference type="SUPFAM" id="SSF52788">
    <property type="entry name" value="Phosphotyrosine protein phosphatases I"/>
    <property type="match status" value="1"/>
</dbReference>
<dbReference type="GO" id="GO:0004725">
    <property type="term" value="F:protein tyrosine phosphatase activity"/>
    <property type="evidence" value="ECO:0007669"/>
    <property type="project" value="InterPro"/>
</dbReference>
<dbReference type="PANTHER" id="PTHR47439:SF1">
    <property type="entry name" value="ACID PHOSPHATASE"/>
    <property type="match status" value="1"/>
</dbReference>
<dbReference type="PANTHER" id="PTHR47439">
    <property type="entry name" value="LOW MOLECULAR WEIGHT PHOSPHOTYROSINE PROTEIN PHOSPHATASE-RELATED"/>
    <property type="match status" value="1"/>
</dbReference>
<dbReference type="AlphaFoldDB" id="A0A2P8CJJ8"/>
<dbReference type="InterPro" id="IPR052995">
    <property type="entry name" value="LMW-PTP"/>
</dbReference>
<dbReference type="Proteomes" id="UP000240621">
    <property type="component" value="Unassembled WGS sequence"/>
</dbReference>
<keyword evidence="3" id="KW-0904">Protein phosphatase</keyword>
<dbReference type="EMBL" id="PYGC01000001">
    <property type="protein sequence ID" value="PSK85135.1"/>
    <property type="molecule type" value="Genomic_DNA"/>
</dbReference>
<dbReference type="OrthoDB" id="9784339at2"/>
<evidence type="ECO:0000256" key="1">
    <source>
        <dbReference type="ARBA" id="ARBA00011063"/>
    </source>
</evidence>
<dbReference type="InterPro" id="IPR023485">
    <property type="entry name" value="Ptyr_pPase"/>
</dbReference>
<dbReference type="RefSeq" id="WP_106540203.1">
    <property type="nucleotide sequence ID" value="NZ_BLAU01000001.1"/>
</dbReference>
<name>A0A2P8CJJ8_9BACT</name>
<dbReference type="Pfam" id="PF01451">
    <property type="entry name" value="LMWPc"/>
    <property type="match status" value="1"/>
</dbReference>
<protein>
    <submittedName>
        <fullName evidence="6">Protein-tyrosine phosphatase</fullName>
    </submittedName>
</protein>
<dbReference type="FunFam" id="3.40.50.2300:FF:000113">
    <property type="entry name" value="Low molecular weight protein-tyrosine-phosphatase"/>
    <property type="match status" value="1"/>
</dbReference>
<evidence type="ECO:0000256" key="4">
    <source>
        <dbReference type="PIRSR" id="PIRSR617867-1"/>
    </source>
</evidence>
<evidence type="ECO:0000313" key="7">
    <source>
        <dbReference type="Proteomes" id="UP000240621"/>
    </source>
</evidence>